<name>A0ACC1IK76_9FUNG</name>
<gene>
    <name evidence="1" type="ORF">LPJ66_005587</name>
</gene>
<keyword evidence="2" id="KW-1185">Reference proteome</keyword>
<evidence type="ECO:0000313" key="2">
    <source>
        <dbReference type="Proteomes" id="UP001150581"/>
    </source>
</evidence>
<reference evidence="1" key="1">
    <citation type="submission" date="2022-07" db="EMBL/GenBank/DDBJ databases">
        <title>Phylogenomic reconstructions and comparative analyses of Kickxellomycotina fungi.</title>
        <authorList>
            <person name="Reynolds N.K."/>
            <person name="Stajich J.E."/>
            <person name="Barry K."/>
            <person name="Grigoriev I.V."/>
            <person name="Crous P."/>
            <person name="Smith M.E."/>
        </authorList>
    </citation>
    <scope>NUCLEOTIDE SEQUENCE</scope>
    <source>
        <strain evidence="1">Benny 63K</strain>
    </source>
</reference>
<protein>
    <submittedName>
        <fullName evidence="1">Uncharacterized protein</fullName>
    </submittedName>
</protein>
<sequence>MPSADQTGSISKLSTETSRHIQSAYEISSPLCVVQELVRNSTEAASNKISVQISANGLGCIQVSDNGSGIDQDGLSLLAQRGCTSKVAGSGRGSALAAMAAVSAQLKICTRTQASETGSLVVINSSGHIVEKKYVASNPGTTVTVVQPLVKLRVRYDVAKAQSVQIKREIRGWLVAFCLANYHVGISMSALGMEKGPRSDIAFAGSLSLMDAVLHFIGASHRADVVAIEYPDNKNTENQPATVVKKKRLNGVSFEARFESAKIPRLCVSINGISCKPDVFPGLLKRLLQAYSPDSQPALDPVELATTNPSKYFLGVLNVIVPLAMLDTSSRIPWLLCAYDVECIEADVIEKLHTLAESFNGDGLVRPIPTTGKCQTLLEWSRGNCGIAPPVALYRPGGTKRKAPQPKVLNLGENNNSSIIPNTSYKQPRHLDSNSLTSALDTDILPQTVSEIPQAKWCLHSAQLDAIMSAGTLGRIVCLVTSDGAMNRPQSPALSASASDIALCLVWAADTFVALDARGLALLPDPITNSSTFRFVPELKAFARLAQINYGQ</sequence>
<dbReference type="EMBL" id="JANBPG010000795">
    <property type="protein sequence ID" value="KAJ1893728.1"/>
    <property type="molecule type" value="Genomic_DNA"/>
</dbReference>
<proteinExistence type="predicted"/>
<dbReference type="Proteomes" id="UP001150581">
    <property type="component" value="Unassembled WGS sequence"/>
</dbReference>
<evidence type="ECO:0000313" key="1">
    <source>
        <dbReference type="EMBL" id="KAJ1893728.1"/>
    </source>
</evidence>
<organism evidence="1 2">
    <name type="scientific">Kickxella alabastrina</name>
    <dbReference type="NCBI Taxonomy" id="61397"/>
    <lineage>
        <taxon>Eukaryota</taxon>
        <taxon>Fungi</taxon>
        <taxon>Fungi incertae sedis</taxon>
        <taxon>Zoopagomycota</taxon>
        <taxon>Kickxellomycotina</taxon>
        <taxon>Kickxellomycetes</taxon>
        <taxon>Kickxellales</taxon>
        <taxon>Kickxellaceae</taxon>
        <taxon>Kickxella</taxon>
    </lineage>
</organism>
<accession>A0ACC1IK76</accession>
<comment type="caution">
    <text evidence="1">The sequence shown here is derived from an EMBL/GenBank/DDBJ whole genome shotgun (WGS) entry which is preliminary data.</text>
</comment>